<keyword evidence="1" id="KW-0472">Membrane</keyword>
<gene>
    <name evidence="2" type="ORF">Q4F26_01440</name>
</gene>
<keyword evidence="1" id="KW-0812">Transmembrane</keyword>
<sequence>MGAIVNALAIVIASSLGMLVKAGIPERITKTVMAGLALSIIVMGVDGAMTTENLTLMIISITLGSFIGEWVDLDRRLNDFARHLEKRLVKSEEGDSKFAEAFVTATLVVCVGSMAIIGSLQSGLQGDHTTLYIKSVLDAIFTFLLASTQGAGVVLSALAVLAYQGGIILLAGFLEPLLSDVIINEIVAVGSLMLIALGLNMLDITKIRVMNMVPAMLIPAVVLSFL</sequence>
<dbReference type="PANTHER" id="PTHR36111:SF2">
    <property type="entry name" value="INNER MEMBRANE PROTEIN"/>
    <property type="match status" value="1"/>
</dbReference>
<dbReference type="AlphaFoldDB" id="A0AA43RNP3"/>
<feature type="transmembrane region" description="Helical" evidence="1">
    <location>
        <begin position="98"/>
        <end position="117"/>
    </location>
</feature>
<proteinExistence type="predicted"/>
<comment type="caution">
    <text evidence="2">The sequence shown here is derived from an EMBL/GenBank/DDBJ whole genome shotgun (WGS) entry which is preliminary data.</text>
</comment>
<dbReference type="EMBL" id="JAUNQW010000003">
    <property type="protein sequence ID" value="MDO5456985.1"/>
    <property type="molecule type" value="Genomic_DNA"/>
</dbReference>
<feature type="transmembrane region" description="Helical" evidence="1">
    <location>
        <begin position="186"/>
        <end position="202"/>
    </location>
</feature>
<name>A0AA43RNP3_9LACT</name>
<feature type="transmembrane region" description="Helical" evidence="1">
    <location>
        <begin position="6"/>
        <end position="24"/>
    </location>
</feature>
<evidence type="ECO:0000256" key="1">
    <source>
        <dbReference type="SAM" id="Phobius"/>
    </source>
</evidence>
<dbReference type="InterPro" id="IPR007563">
    <property type="entry name" value="DUF554"/>
</dbReference>
<keyword evidence="1" id="KW-1133">Transmembrane helix</keyword>
<accession>A0AA43RNP3</accession>
<reference evidence="2" key="1">
    <citation type="submission" date="2023-07" db="EMBL/GenBank/DDBJ databases">
        <title>Between Cages and Wild: Unraveling the Impact of Captivity on Animal Microbiomes and Antimicrobial Resistance.</title>
        <authorList>
            <person name="Schmartz G.P."/>
            <person name="Rehner J."/>
            <person name="Schuff M.J."/>
            <person name="Becker S.L."/>
            <person name="Kravczyk M."/>
            <person name="Gurevich A."/>
            <person name="Francke R."/>
            <person name="Mueller R."/>
            <person name="Keller V."/>
            <person name="Keller A."/>
        </authorList>
    </citation>
    <scope>NUCLEOTIDE SEQUENCE</scope>
    <source>
        <strain evidence="2">S39M_St_73</strain>
    </source>
</reference>
<organism evidence="2 3">
    <name type="scientific">Atopococcus tabaci</name>
    <dbReference type="NCBI Taxonomy" id="269774"/>
    <lineage>
        <taxon>Bacteria</taxon>
        <taxon>Bacillati</taxon>
        <taxon>Bacillota</taxon>
        <taxon>Bacilli</taxon>
        <taxon>Lactobacillales</taxon>
        <taxon>Carnobacteriaceae</taxon>
        <taxon>Atopococcus</taxon>
    </lineage>
</organism>
<dbReference type="PANTHER" id="PTHR36111">
    <property type="entry name" value="INNER MEMBRANE PROTEIN-RELATED"/>
    <property type="match status" value="1"/>
</dbReference>
<keyword evidence="3" id="KW-1185">Reference proteome</keyword>
<feature type="transmembrane region" description="Helical" evidence="1">
    <location>
        <begin position="31"/>
        <end position="48"/>
    </location>
</feature>
<dbReference type="Pfam" id="PF04474">
    <property type="entry name" value="DUF554"/>
    <property type="match status" value="1"/>
</dbReference>
<protein>
    <submittedName>
        <fullName evidence="2">DUF554 domain-containing protein</fullName>
    </submittedName>
</protein>
<evidence type="ECO:0000313" key="2">
    <source>
        <dbReference type="EMBL" id="MDO5456985.1"/>
    </source>
</evidence>
<evidence type="ECO:0000313" key="3">
    <source>
        <dbReference type="Proteomes" id="UP001171751"/>
    </source>
</evidence>
<dbReference type="Proteomes" id="UP001171751">
    <property type="component" value="Unassembled WGS sequence"/>
</dbReference>